<reference evidence="3" key="1">
    <citation type="submission" date="2020-05" db="EMBL/GenBank/DDBJ databases">
        <title>WGS assembly of Panicum virgatum.</title>
        <authorList>
            <person name="Lovell J.T."/>
            <person name="Jenkins J."/>
            <person name="Shu S."/>
            <person name="Juenger T.E."/>
            <person name="Schmutz J."/>
        </authorList>
    </citation>
    <scope>NUCLEOTIDE SEQUENCE</scope>
    <source>
        <strain evidence="3">AP13</strain>
    </source>
</reference>
<dbReference type="AlphaFoldDB" id="A0A8T0TZA9"/>
<name>A0A8T0TZA9_PANVG</name>
<feature type="region of interest" description="Disordered" evidence="1">
    <location>
        <begin position="1"/>
        <end position="76"/>
    </location>
</feature>
<proteinExistence type="predicted"/>
<keyword evidence="4" id="KW-1185">Reference proteome</keyword>
<evidence type="ECO:0000256" key="1">
    <source>
        <dbReference type="SAM" id="MobiDB-lite"/>
    </source>
</evidence>
<keyword evidence="2" id="KW-1133">Transmembrane helix</keyword>
<evidence type="ECO:0000256" key="2">
    <source>
        <dbReference type="SAM" id="Phobius"/>
    </source>
</evidence>
<keyword evidence="2" id="KW-0812">Transmembrane</keyword>
<organism evidence="3 4">
    <name type="scientific">Panicum virgatum</name>
    <name type="common">Blackwell switchgrass</name>
    <dbReference type="NCBI Taxonomy" id="38727"/>
    <lineage>
        <taxon>Eukaryota</taxon>
        <taxon>Viridiplantae</taxon>
        <taxon>Streptophyta</taxon>
        <taxon>Embryophyta</taxon>
        <taxon>Tracheophyta</taxon>
        <taxon>Spermatophyta</taxon>
        <taxon>Magnoliopsida</taxon>
        <taxon>Liliopsida</taxon>
        <taxon>Poales</taxon>
        <taxon>Poaceae</taxon>
        <taxon>PACMAD clade</taxon>
        <taxon>Panicoideae</taxon>
        <taxon>Panicodae</taxon>
        <taxon>Paniceae</taxon>
        <taxon>Panicinae</taxon>
        <taxon>Panicum</taxon>
        <taxon>Panicum sect. Hiantes</taxon>
    </lineage>
</organism>
<sequence length="247" mass="25802">MPQICHQRRPLPLADAGDHHTETRGPCGEKTAAMRKGAAVGAGPLPERQPASDPCLPGATPSPRPTAPRRIAGPWPGDGAAATGVGGWGPWGRGSRQFLVGAWSGNAGSEPPLMDFFGCLVVIVFISVRSLSPPHPRPPPPRLAAAAMVVVVVVVLLLLLSLSLSRVCVCMYVYLHIPLADLYCRGGSSPRIHAFPGPPLSPPHRAASDCRPLAGRRCCGDGGWGWGPWGRGSRQVLVGGVVGQRGI</sequence>
<feature type="transmembrane region" description="Helical" evidence="2">
    <location>
        <begin position="143"/>
        <end position="164"/>
    </location>
</feature>
<feature type="transmembrane region" description="Helical" evidence="2">
    <location>
        <begin position="113"/>
        <end position="131"/>
    </location>
</feature>
<evidence type="ECO:0000313" key="3">
    <source>
        <dbReference type="EMBL" id="KAG2613279.1"/>
    </source>
</evidence>
<accession>A0A8T0TZA9</accession>
<comment type="caution">
    <text evidence="3">The sequence shown here is derived from an EMBL/GenBank/DDBJ whole genome shotgun (WGS) entry which is preliminary data.</text>
</comment>
<protein>
    <submittedName>
        <fullName evidence="3">Uncharacterized protein</fullName>
    </submittedName>
</protein>
<gene>
    <name evidence="3" type="ORF">PVAP13_4KG348440</name>
</gene>
<dbReference type="Proteomes" id="UP000823388">
    <property type="component" value="Chromosome 4K"/>
</dbReference>
<keyword evidence="2" id="KW-0472">Membrane</keyword>
<evidence type="ECO:0000313" key="4">
    <source>
        <dbReference type="Proteomes" id="UP000823388"/>
    </source>
</evidence>
<dbReference type="EMBL" id="CM029043">
    <property type="protein sequence ID" value="KAG2613279.1"/>
    <property type="molecule type" value="Genomic_DNA"/>
</dbReference>